<dbReference type="PANTHER" id="PTHR33525:SF4">
    <property type="entry name" value="CYCLIC DI-GMP PHOSPHODIESTERASE CDGJ"/>
    <property type="match status" value="1"/>
</dbReference>
<sequence>MTIDAALTVPVEQPFFNHFFLARQPILNRDQRLVAYELLFRDAHSTVADIVDDAAATASVIAHASELGMEHVVGQQLAYINVDTVALMSDFIRFLPNSKVILEILETVKATPEVLARVRELKLAGFRFALDDVVSATDDVQKLAPLVDVIKVDIQHMPADALATLALLLSGSRQKLLAEKVETLAQFKQCLELGFEFFQGYYFARPVILSGKKIAPSELAILHLLDLINAEADNVEIERCIKHDALISLNLLRLVNTPAVGARVRIDTLGQALMVLGRRQLQRWLQILLYVKPGTAQQFTSPLLQLATTRGKLLELMTEKLRPGRRTCADVGFTVGIMSLMDALFSMQMRDVVSSVKVQNEVRDALLFRHGDYGSMLNLIERVENAECGPELVAILAALRLSTADLNAIQIAAFEWVNDYVEGVSLPH</sequence>
<dbReference type="PIRSF" id="PIRSF003180">
    <property type="entry name" value="DiGMPpdiest_YuxH"/>
    <property type="match status" value="1"/>
</dbReference>
<dbReference type="Pfam" id="PF00563">
    <property type="entry name" value="EAL"/>
    <property type="match status" value="1"/>
</dbReference>
<evidence type="ECO:0000313" key="4">
    <source>
        <dbReference type="Proteomes" id="UP001221208"/>
    </source>
</evidence>
<proteinExistence type="predicted"/>
<dbReference type="PANTHER" id="PTHR33525">
    <property type="match status" value="1"/>
</dbReference>
<dbReference type="Proteomes" id="UP001221208">
    <property type="component" value="Unassembled WGS sequence"/>
</dbReference>
<evidence type="ECO:0000313" key="3">
    <source>
        <dbReference type="EMBL" id="MDC8758455.1"/>
    </source>
</evidence>
<dbReference type="SUPFAM" id="SSF141868">
    <property type="entry name" value="EAL domain-like"/>
    <property type="match status" value="1"/>
</dbReference>
<gene>
    <name evidence="3" type="ORF">OIK44_12770</name>
</gene>
<dbReference type="InterPro" id="IPR013976">
    <property type="entry name" value="HDOD"/>
</dbReference>
<dbReference type="InterPro" id="IPR035919">
    <property type="entry name" value="EAL_sf"/>
</dbReference>
<dbReference type="InterPro" id="IPR001633">
    <property type="entry name" value="EAL_dom"/>
</dbReference>
<dbReference type="InterPro" id="IPR014408">
    <property type="entry name" value="dGMP_Pdiesterase_EAL/HD-GYP"/>
</dbReference>
<evidence type="ECO:0000259" key="1">
    <source>
        <dbReference type="PROSITE" id="PS50883"/>
    </source>
</evidence>
<dbReference type="Gene3D" id="3.20.20.450">
    <property type="entry name" value="EAL domain"/>
    <property type="match status" value="1"/>
</dbReference>
<dbReference type="PROSITE" id="PS50883">
    <property type="entry name" value="EAL"/>
    <property type="match status" value="1"/>
</dbReference>
<dbReference type="EMBL" id="JAQQXR010000004">
    <property type="protein sequence ID" value="MDC8758455.1"/>
    <property type="molecule type" value="Genomic_DNA"/>
</dbReference>
<reference evidence="3 4" key="1">
    <citation type="submission" date="2022-10" db="EMBL/GenBank/DDBJ databases">
        <title>Janthinobacterium sp. hw3 Genome sequencing.</title>
        <authorList>
            <person name="Park S."/>
        </authorList>
    </citation>
    <scope>NUCLEOTIDE SEQUENCE [LARGE SCALE GENOMIC DNA]</scope>
    <source>
        <strain evidence="4">hw3</strain>
    </source>
</reference>
<feature type="domain" description="EAL" evidence="1">
    <location>
        <begin position="1"/>
        <end position="220"/>
    </location>
</feature>
<dbReference type="SMART" id="SM00052">
    <property type="entry name" value="EAL"/>
    <property type="match status" value="1"/>
</dbReference>
<dbReference type="SUPFAM" id="SSF109604">
    <property type="entry name" value="HD-domain/PDEase-like"/>
    <property type="match status" value="1"/>
</dbReference>
<feature type="domain" description="HDOD" evidence="2">
    <location>
        <begin position="214"/>
        <end position="415"/>
    </location>
</feature>
<accession>A0ABT5K1Y5</accession>
<dbReference type="PROSITE" id="PS51833">
    <property type="entry name" value="HDOD"/>
    <property type="match status" value="1"/>
</dbReference>
<dbReference type="RefSeq" id="WP_273671132.1">
    <property type="nucleotide sequence ID" value="NZ_JAQQXR010000004.1"/>
</dbReference>
<organism evidence="3 4">
    <name type="scientific">Janthinobacterium fluminis</name>
    <dbReference type="NCBI Taxonomy" id="2987524"/>
    <lineage>
        <taxon>Bacteria</taxon>
        <taxon>Pseudomonadati</taxon>
        <taxon>Pseudomonadota</taxon>
        <taxon>Betaproteobacteria</taxon>
        <taxon>Burkholderiales</taxon>
        <taxon>Oxalobacteraceae</taxon>
        <taxon>Janthinobacterium</taxon>
    </lineage>
</organism>
<comment type="caution">
    <text evidence="3">The sequence shown here is derived from an EMBL/GenBank/DDBJ whole genome shotgun (WGS) entry which is preliminary data.</text>
</comment>
<protein>
    <submittedName>
        <fullName evidence="3">EAL domain-containing protein</fullName>
    </submittedName>
</protein>
<dbReference type="InterPro" id="IPR052340">
    <property type="entry name" value="RNase_Y/CdgJ"/>
</dbReference>
<dbReference type="Pfam" id="PF08668">
    <property type="entry name" value="HDOD"/>
    <property type="match status" value="1"/>
</dbReference>
<evidence type="ECO:0000259" key="2">
    <source>
        <dbReference type="PROSITE" id="PS51833"/>
    </source>
</evidence>
<name>A0ABT5K1Y5_9BURK</name>
<dbReference type="Gene3D" id="1.10.3210.10">
    <property type="entry name" value="Hypothetical protein af1432"/>
    <property type="match status" value="1"/>
</dbReference>
<keyword evidence="4" id="KW-1185">Reference proteome</keyword>